<gene>
    <name evidence="1" type="ORF">DPMN_135158</name>
</gene>
<dbReference type="Gene3D" id="1.10.533.10">
    <property type="entry name" value="Death Domain, Fas"/>
    <property type="match status" value="1"/>
</dbReference>
<proteinExistence type="predicted"/>
<organism evidence="1 2">
    <name type="scientific">Dreissena polymorpha</name>
    <name type="common">Zebra mussel</name>
    <name type="synonym">Mytilus polymorpha</name>
    <dbReference type="NCBI Taxonomy" id="45954"/>
    <lineage>
        <taxon>Eukaryota</taxon>
        <taxon>Metazoa</taxon>
        <taxon>Spiralia</taxon>
        <taxon>Lophotrochozoa</taxon>
        <taxon>Mollusca</taxon>
        <taxon>Bivalvia</taxon>
        <taxon>Autobranchia</taxon>
        <taxon>Heteroconchia</taxon>
        <taxon>Euheterodonta</taxon>
        <taxon>Imparidentia</taxon>
        <taxon>Neoheterodontei</taxon>
        <taxon>Myida</taxon>
        <taxon>Dreissenoidea</taxon>
        <taxon>Dreissenidae</taxon>
        <taxon>Dreissena</taxon>
    </lineage>
</organism>
<keyword evidence="2" id="KW-1185">Reference proteome</keyword>
<reference evidence="1" key="1">
    <citation type="journal article" date="2019" name="bioRxiv">
        <title>The Genome of the Zebra Mussel, Dreissena polymorpha: A Resource for Invasive Species Research.</title>
        <authorList>
            <person name="McCartney M.A."/>
            <person name="Auch B."/>
            <person name="Kono T."/>
            <person name="Mallez S."/>
            <person name="Zhang Y."/>
            <person name="Obille A."/>
            <person name="Becker A."/>
            <person name="Abrahante J.E."/>
            <person name="Garbe J."/>
            <person name="Badalamenti J.P."/>
            <person name="Herman A."/>
            <person name="Mangelson H."/>
            <person name="Liachko I."/>
            <person name="Sullivan S."/>
            <person name="Sone E.D."/>
            <person name="Koren S."/>
            <person name="Silverstein K.A.T."/>
            <person name="Beckman K.B."/>
            <person name="Gohl D.M."/>
        </authorList>
    </citation>
    <scope>NUCLEOTIDE SEQUENCE</scope>
    <source>
        <strain evidence="1">Duluth1</strain>
        <tissue evidence="1">Whole animal</tissue>
    </source>
</reference>
<dbReference type="InterPro" id="IPR011029">
    <property type="entry name" value="DEATH-like_dom_sf"/>
</dbReference>
<reference evidence="1" key="2">
    <citation type="submission" date="2020-11" db="EMBL/GenBank/DDBJ databases">
        <authorList>
            <person name="McCartney M.A."/>
            <person name="Auch B."/>
            <person name="Kono T."/>
            <person name="Mallez S."/>
            <person name="Becker A."/>
            <person name="Gohl D.M."/>
            <person name="Silverstein K.A.T."/>
            <person name="Koren S."/>
            <person name="Bechman K.B."/>
            <person name="Herman A."/>
            <person name="Abrahante J.E."/>
            <person name="Garbe J."/>
        </authorList>
    </citation>
    <scope>NUCLEOTIDE SEQUENCE</scope>
    <source>
        <strain evidence="1">Duluth1</strain>
        <tissue evidence="1">Whole animal</tissue>
    </source>
</reference>
<dbReference type="Proteomes" id="UP000828390">
    <property type="component" value="Unassembled WGS sequence"/>
</dbReference>
<name>A0A9D4FXI3_DREPO</name>
<comment type="caution">
    <text evidence="1">The sequence shown here is derived from an EMBL/GenBank/DDBJ whole genome shotgun (WGS) entry which is preliminary data.</text>
</comment>
<evidence type="ECO:0000313" key="2">
    <source>
        <dbReference type="Proteomes" id="UP000828390"/>
    </source>
</evidence>
<dbReference type="AlphaFoldDB" id="A0A9D4FXI3"/>
<evidence type="ECO:0000313" key="1">
    <source>
        <dbReference type="EMBL" id="KAH3806830.1"/>
    </source>
</evidence>
<dbReference type="EMBL" id="JAIWYP010000006">
    <property type="protein sequence ID" value="KAH3806830.1"/>
    <property type="molecule type" value="Genomic_DNA"/>
</dbReference>
<accession>A0A9D4FXI3</accession>
<protein>
    <submittedName>
        <fullName evidence="1">Uncharacterized protein</fullName>
    </submittedName>
</protein>
<sequence>MTDKALAAIAPSVTMSPDELASVLSIQPEMLQAIKADYTGVELIVQLLTEWRESDDAINLGEDALEELQKLILK</sequence>